<evidence type="ECO:0000256" key="2">
    <source>
        <dbReference type="SAM" id="SignalP"/>
    </source>
</evidence>
<keyword evidence="4" id="KW-1185">Reference proteome</keyword>
<sequence>MQKVIFLLLVLIFMLVKEQAHAYSNVYSVKNTVQSFCFSPNGLSLYLASQDNAIRKMDEIHHNHIQAVACDPMAHSGYSGDDSDAMLAGCHLSNKQGSLQVLYGKVYFVNGLALRMVDEQEGIMKTILEDDISSMYVNDYEEIIYASGNSIKKLSDGFVQVLAGGSECIGDQDGLFMKESCVSPTHVVQDERSEGVIYFYDEKLKVIRKIKDEIVTTVPGTSGFSIFDVKHGMVYCSNGKLIKKIQHDGTFQILNGIPTKSTISMLKISPEWSEDEVYFISQNGDLQKINYLGKLETIISKSVFKPKFYRTRTILQQFEYKGNNNTCFYYCNGTTNGTVNGNSSNFGNNTFGNNTFGNNTFGNNTNGNETKPNNDRIDYYPTPILQSQVSEDGSGVRFVITFGKSAAYTHRLFYVQDSKYDTKLCKNTYLERAIPMTRLESSDITLTQNYSTNYIPLANLINNTSVDKKLTADYLQLTINLALEYIDNEGEFNGGFCRAYIYKTSQVINVFYSTNIISSLSVNKLLDYSYNIYPQLVTTDSNSGAGSLIVELMLETSNLSLIQFTFQNSTNPNSNFIINNVEYQFQSKSFKYWKISMKTASKAFDFTGTSLFYSKFESTRGYIFNDYIPLVINYQIAIPPEEKNTTVKYSLSLSGNDLVPKSSFALGDSIFVRMTAQFSYGTYKLRAKSAVLCCMKEFSPAPIYDPSKNLFGCSTYDSNTMDVWKSLYSGFVSNSQMEIVEFPSPESTHIFNFKLKYDYFPVRSSSYTAACYIQTTGGLKEPNSREIHSESYPETEVHPLSVIIPESTQPKPITSTKTVSSVNSLHSFNLMMVLLSLLIGLFIIY</sequence>
<dbReference type="SUPFAM" id="SSF82171">
    <property type="entry name" value="DPP6 N-terminal domain-like"/>
    <property type="match status" value="1"/>
</dbReference>
<keyword evidence="1" id="KW-1133">Transmembrane helix</keyword>
<dbReference type="InParanoid" id="D2VMH3"/>
<dbReference type="GeneID" id="8863872"/>
<name>D2VMH3_NAEGR</name>
<organism evidence="4">
    <name type="scientific">Naegleria gruberi</name>
    <name type="common">Amoeba</name>
    <dbReference type="NCBI Taxonomy" id="5762"/>
    <lineage>
        <taxon>Eukaryota</taxon>
        <taxon>Discoba</taxon>
        <taxon>Heterolobosea</taxon>
        <taxon>Tetramitia</taxon>
        <taxon>Eutetramitia</taxon>
        <taxon>Vahlkampfiidae</taxon>
        <taxon>Naegleria</taxon>
    </lineage>
</organism>
<reference evidence="3 4" key="1">
    <citation type="journal article" date="2010" name="Cell">
        <title>The genome of Naegleria gruberi illuminates early eukaryotic versatility.</title>
        <authorList>
            <person name="Fritz-Laylin L.K."/>
            <person name="Prochnik S.E."/>
            <person name="Ginger M.L."/>
            <person name="Dacks J.B."/>
            <person name="Carpenter M.L."/>
            <person name="Field M.C."/>
            <person name="Kuo A."/>
            <person name="Paredez A."/>
            <person name="Chapman J."/>
            <person name="Pham J."/>
            <person name="Shu S."/>
            <person name="Neupane R."/>
            <person name="Cipriano M."/>
            <person name="Mancuso J."/>
            <person name="Tu H."/>
            <person name="Salamov A."/>
            <person name="Lindquist E."/>
            <person name="Shapiro H."/>
            <person name="Lucas S."/>
            <person name="Grigoriev I.V."/>
            <person name="Cande W.Z."/>
            <person name="Fulton C."/>
            <person name="Rokhsar D.S."/>
            <person name="Dawson S.C."/>
        </authorList>
    </citation>
    <scope>NUCLEOTIDE SEQUENCE [LARGE SCALE GENOMIC DNA]</scope>
    <source>
        <strain evidence="3 4">NEG-M</strain>
    </source>
</reference>
<dbReference type="RefSeq" id="XP_002674736.1">
    <property type="nucleotide sequence ID" value="XM_002674690.1"/>
</dbReference>
<accession>D2VMH3</accession>
<dbReference type="EMBL" id="GG738882">
    <property type="protein sequence ID" value="EFC41992.1"/>
    <property type="molecule type" value="Genomic_DNA"/>
</dbReference>
<gene>
    <name evidence="3" type="ORF">NAEGRDRAFT_80539</name>
</gene>
<dbReference type="Proteomes" id="UP000006671">
    <property type="component" value="Unassembled WGS sequence"/>
</dbReference>
<dbReference type="VEuPathDB" id="AmoebaDB:NAEGRDRAFT_80539"/>
<proteinExistence type="predicted"/>
<evidence type="ECO:0000313" key="4">
    <source>
        <dbReference type="Proteomes" id="UP000006671"/>
    </source>
</evidence>
<feature type="signal peptide" evidence="2">
    <location>
        <begin position="1"/>
        <end position="22"/>
    </location>
</feature>
<feature type="chain" id="PRO_5003038713" evidence="2">
    <location>
        <begin position="23"/>
        <end position="845"/>
    </location>
</feature>
<dbReference type="KEGG" id="ngr:NAEGRDRAFT_80539"/>
<evidence type="ECO:0000256" key="1">
    <source>
        <dbReference type="SAM" id="Phobius"/>
    </source>
</evidence>
<dbReference type="AlphaFoldDB" id="D2VMH3"/>
<keyword evidence="1" id="KW-0472">Membrane</keyword>
<keyword evidence="2" id="KW-0732">Signal</keyword>
<evidence type="ECO:0000313" key="3">
    <source>
        <dbReference type="EMBL" id="EFC41992.1"/>
    </source>
</evidence>
<keyword evidence="1" id="KW-0812">Transmembrane</keyword>
<protein>
    <submittedName>
        <fullName evidence="3">Predicted protein</fullName>
    </submittedName>
</protein>
<feature type="transmembrane region" description="Helical" evidence="1">
    <location>
        <begin position="825"/>
        <end position="844"/>
    </location>
</feature>